<protein>
    <submittedName>
        <fullName evidence="1">Uncharacterized protein</fullName>
    </submittedName>
</protein>
<dbReference type="KEGG" id="abas:ACPOL_5158"/>
<dbReference type="EMBL" id="CP030840">
    <property type="protein sequence ID" value="AXC14412.1"/>
    <property type="molecule type" value="Genomic_DNA"/>
</dbReference>
<accession>A0A2Z5G5E3</accession>
<dbReference type="Proteomes" id="UP000253606">
    <property type="component" value="Chromosome"/>
</dbReference>
<proteinExistence type="predicted"/>
<keyword evidence="2" id="KW-1185">Reference proteome</keyword>
<evidence type="ECO:0000313" key="2">
    <source>
        <dbReference type="Proteomes" id="UP000253606"/>
    </source>
</evidence>
<name>A0A2Z5G5E3_9BACT</name>
<gene>
    <name evidence="1" type="ORF">ACPOL_5158</name>
</gene>
<dbReference type="AlphaFoldDB" id="A0A2Z5G5E3"/>
<sequence>MRSMTSWTQEISRPSLLPPDTTIALRPVEIALGSRFNPQSFISDLLPHGYSSLDPSMIGGPDWVARQGRLLEEA</sequence>
<organism evidence="1 2">
    <name type="scientific">Acidisarcina polymorpha</name>
    <dbReference type="NCBI Taxonomy" id="2211140"/>
    <lineage>
        <taxon>Bacteria</taxon>
        <taxon>Pseudomonadati</taxon>
        <taxon>Acidobacteriota</taxon>
        <taxon>Terriglobia</taxon>
        <taxon>Terriglobales</taxon>
        <taxon>Acidobacteriaceae</taxon>
        <taxon>Acidisarcina</taxon>
    </lineage>
</organism>
<reference evidence="1 2" key="1">
    <citation type="journal article" date="2018" name="Front. Microbiol.">
        <title>Hydrolytic Capabilities as a Key to Environmental Success: Chitinolytic and Cellulolytic Acidobacteria From Acidic Sub-arctic Soils and Boreal Peatlands.</title>
        <authorList>
            <person name="Belova S.E."/>
            <person name="Ravin N.V."/>
            <person name="Pankratov T.A."/>
            <person name="Rakitin A.L."/>
            <person name="Ivanova A.A."/>
            <person name="Beletsky A.V."/>
            <person name="Mardanov A.V."/>
            <person name="Sinninghe Damste J.S."/>
            <person name="Dedysh S.N."/>
        </authorList>
    </citation>
    <scope>NUCLEOTIDE SEQUENCE [LARGE SCALE GENOMIC DNA]</scope>
    <source>
        <strain evidence="1 2">SBC82</strain>
    </source>
</reference>
<evidence type="ECO:0000313" key="1">
    <source>
        <dbReference type="EMBL" id="AXC14412.1"/>
    </source>
</evidence>